<accession>A0A7W6FYQ8</accession>
<dbReference type="Gene3D" id="3.90.226.10">
    <property type="entry name" value="2-enoyl-CoA Hydratase, Chain A, domain 1"/>
    <property type="match status" value="1"/>
</dbReference>
<evidence type="ECO:0000313" key="2">
    <source>
        <dbReference type="EMBL" id="MBB3940305.1"/>
    </source>
</evidence>
<dbReference type="InterPro" id="IPR029045">
    <property type="entry name" value="ClpP/crotonase-like_dom_sf"/>
</dbReference>
<dbReference type="EC" id="4.2.1.17" evidence="2"/>
<dbReference type="GO" id="GO:0004300">
    <property type="term" value="F:enoyl-CoA hydratase activity"/>
    <property type="evidence" value="ECO:0007669"/>
    <property type="project" value="UniProtKB-EC"/>
</dbReference>
<proteinExistence type="inferred from homology"/>
<dbReference type="InterPro" id="IPR001753">
    <property type="entry name" value="Enoyl-CoA_hydra/iso"/>
</dbReference>
<dbReference type="PANTHER" id="PTHR43802:SF1">
    <property type="entry name" value="IP11341P-RELATED"/>
    <property type="match status" value="1"/>
</dbReference>
<dbReference type="RefSeq" id="WP_058736602.1">
    <property type="nucleotide sequence ID" value="NZ_JACIDY010000004.1"/>
</dbReference>
<name>A0A7W6FYQ8_9SPHN</name>
<dbReference type="Gene3D" id="1.10.12.10">
    <property type="entry name" value="Lyase 2-enoyl-coa Hydratase, Chain A, domain 2"/>
    <property type="match status" value="1"/>
</dbReference>
<dbReference type="Proteomes" id="UP000561459">
    <property type="component" value="Unassembled WGS sequence"/>
</dbReference>
<dbReference type="CDD" id="cd06558">
    <property type="entry name" value="crotonase-like"/>
    <property type="match status" value="1"/>
</dbReference>
<dbReference type="EMBL" id="JACIDY010000004">
    <property type="protein sequence ID" value="MBB3940305.1"/>
    <property type="molecule type" value="Genomic_DNA"/>
</dbReference>
<dbReference type="PANTHER" id="PTHR43802">
    <property type="entry name" value="ENOYL-COA HYDRATASE"/>
    <property type="match status" value="1"/>
</dbReference>
<keyword evidence="2" id="KW-0456">Lyase</keyword>
<evidence type="ECO:0000313" key="3">
    <source>
        <dbReference type="Proteomes" id="UP000561459"/>
    </source>
</evidence>
<gene>
    <name evidence="2" type="ORF">GGR39_001962</name>
</gene>
<dbReference type="InterPro" id="IPR014748">
    <property type="entry name" value="Enoyl-CoA_hydra_C"/>
</dbReference>
<keyword evidence="3" id="KW-1185">Reference proteome</keyword>
<sequence>MDEADALLVDRPHPEILRLTLNRPERMNALTYEVVNKLNDILDSLVEDTQTRAVIITGNGRGFCSGQDMKKAAERMEPGGSTIVTRYASQTRFGSMSQRMARAPQPIICAVNGAAVGAGMAIAVGADIRIGTPATRFLIGAVKIGLSAGESSISYWLPRWIGPGRAFEVMLTGRPIDAEEALATGLITRCVEPEELQDAAIAQAVAILENAPFSTWHTKRIMRRNLDATSLDAALDVENPTQIVTNATEDYREAVAAFNEKRKPVWRGR</sequence>
<organism evidence="2 3">
    <name type="scientific">Novosphingobium fluoreni</name>
    <dbReference type="NCBI Taxonomy" id="1391222"/>
    <lineage>
        <taxon>Bacteria</taxon>
        <taxon>Pseudomonadati</taxon>
        <taxon>Pseudomonadota</taxon>
        <taxon>Alphaproteobacteria</taxon>
        <taxon>Sphingomonadales</taxon>
        <taxon>Sphingomonadaceae</taxon>
        <taxon>Novosphingobium</taxon>
    </lineage>
</organism>
<comment type="similarity">
    <text evidence="1">Belongs to the enoyl-CoA hydratase/isomerase family.</text>
</comment>
<dbReference type="SUPFAM" id="SSF52096">
    <property type="entry name" value="ClpP/crotonase"/>
    <property type="match status" value="1"/>
</dbReference>
<comment type="caution">
    <text evidence="2">The sequence shown here is derived from an EMBL/GenBank/DDBJ whole genome shotgun (WGS) entry which is preliminary data.</text>
</comment>
<evidence type="ECO:0000256" key="1">
    <source>
        <dbReference type="ARBA" id="ARBA00005254"/>
    </source>
</evidence>
<dbReference type="Pfam" id="PF00378">
    <property type="entry name" value="ECH_1"/>
    <property type="match status" value="1"/>
</dbReference>
<reference evidence="2 3" key="1">
    <citation type="submission" date="2020-08" db="EMBL/GenBank/DDBJ databases">
        <title>Genomic Encyclopedia of Type Strains, Phase IV (KMG-IV): sequencing the most valuable type-strain genomes for metagenomic binning, comparative biology and taxonomic classification.</title>
        <authorList>
            <person name="Goeker M."/>
        </authorList>
    </citation>
    <scope>NUCLEOTIDE SEQUENCE [LARGE SCALE GENOMIC DNA]</scope>
    <source>
        <strain evidence="2 3">DSM 27568</strain>
    </source>
</reference>
<dbReference type="AlphaFoldDB" id="A0A7W6FYQ8"/>
<protein>
    <submittedName>
        <fullName evidence="2">Enoyl-CoA hydratase</fullName>
        <ecNumber evidence="2">4.2.1.17</ecNumber>
    </submittedName>
</protein>